<evidence type="ECO:0000313" key="4">
    <source>
        <dbReference type="Proteomes" id="UP000649753"/>
    </source>
</evidence>
<dbReference type="SUPFAM" id="SSF56112">
    <property type="entry name" value="Protein kinase-like (PK-like)"/>
    <property type="match status" value="1"/>
</dbReference>
<dbReference type="RefSeq" id="WP_192767389.1">
    <property type="nucleotide sequence ID" value="NZ_JADBEB010000001.1"/>
</dbReference>
<proteinExistence type="predicted"/>
<dbReference type="InterPro" id="IPR045544">
    <property type="entry name" value="TCAD9"/>
</dbReference>
<dbReference type="Proteomes" id="UP000649753">
    <property type="component" value="Unassembled WGS sequence"/>
</dbReference>
<dbReference type="InterPro" id="IPR027417">
    <property type="entry name" value="P-loop_NTPase"/>
</dbReference>
<feature type="domain" description="Ternary complex associated" evidence="2">
    <location>
        <begin position="46"/>
        <end position="504"/>
    </location>
</feature>
<name>A0A927M6L6_9ACTN</name>
<dbReference type="Pfam" id="PF19974">
    <property type="entry name" value="TCAD9"/>
    <property type="match status" value="1"/>
</dbReference>
<gene>
    <name evidence="3" type="ORF">H4W31_003204</name>
</gene>
<reference evidence="3" key="1">
    <citation type="submission" date="2020-10" db="EMBL/GenBank/DDBJ databases">
        <title>Sequencing the genomes of 1000 actinobacteria strains.</title>
        <authorList>
            <person name="Klenk H.-P."/>
        </authorList>
    </citation>
    <scope>NUCLEOTIDE SEQUENCE</scope>
    <source>
        <strain evidence="3">DSM 46832</strain>
    </source>
</reference>
<dbReference type="SUPFAM" id="SSF52540">
    <property type="entry name" value="P-loop containing nucleoside triphosphate hydrolases"/>
    <property type="match status" value="1"/>
</dbReference>
<organism evidence="3 4">
    <name type="scientific">Plantactinospora soyae</name>
    <dbReference type="NCBI Taxonomy" id="1544732"/>
    <lineage>
        <taxon>Bacteria</taxon>
        <taxon>Bacillati</taxon>
        <taxon>Actinomycetota</taxon>
        <taxon>Actinomycetes</taxon>
        <taxon>Micromonosporales</taxon>
        <taxon>Micromonosporaceae</taxon>
        <taxon>Plantactinospora</taxon>
    </lineage>
</organism>
<comment type="caution">
    <text evidence="3">The sequence shown here is derived from an EMBL/GenBank/DDBJ whole genome shotgun (WGS) entry which is preliminary data.</text>
</comment>
<evidence type="ECO:0000256" key="1">
    <source>
        <dbReference type="SAM" id="MobiDB-lite"/>
    </source>
</evidence>
<dbReference type="InterPro" id="IPR011009">
    <property type="entry name" value="Kinase-like_dom_sf"/>
</dbReference>
<dbReference type="EMBL" id="JADBEB010000001">
    <property type="protein sequence ID" value="MBE1487566.1"/>
    <property type="molecule type" value="Genomic_DNA"/>
</dbReference>
<evidence type="ECO:0000313" key="3">
    <source>
        <dbReference type="EMBL" id="MBE1487566.1"/>
    </source>
</evidence>
<evidence type="ECO:0000259" key="2">
    <source>
        <dbReference type="Pfam" id="PF19974"/>
    </source>
</evidence>
<protein>
    <recommendedName>
        <fullName evidence="2">Ternary complex associated domain-containing protein</fullName>
    </recommendedName>
</protein>
<feature type="region of interest" description="Disordered" evidence="1">
    <location>
        <begin position="1432"/>
        <end position="1455"/>
    </location>
</feature>
<sequence>MEVGFTAPDVPDEQRPELEEVLRGIAVDPPGAEDGSPGRWRGQVDRINVLRRLPGGRSGAEVFDVAVERRGPGRRERCVVKVDRVSAIGAEWAAIRTYLKNQSQAILTPVDAVSESVLDGPRDGLAGTGRAAIVYRHVADWAGLPDGTPETLESMARAALLRCNSGPVVRRLEALLSRVATALHAECEVVEGARTLESLNPSLGVDLVLEVDRVHPEGYPSHGIPLPDAVEELRRYPRDVLYAATWLPSDPEGRARISVDDTVALRELHISVRDDERVLGRAQNTTVELRPARTHDLLGALRRFADERIPVIGRVLATRAGTHWATITRFLPDTRDGGRDGVTVDDVLLGHPFAVLRQILTTDVRSRVRALVHGDLNPRNVLLLDDQLFLIDFAGVAPEQPVLSDPAWLEVCLLREVIAPRLAWPALVRLQRLLATAVRLHPLTAEAGDLVITGVDDPVLRTSFEMLWTIRRLAYANYPETDRDGGFRRDYLEQLTLAACRTLKWPDADQDEDKIRAAVAAAGVATEWLDEQGPYRHWSQAELEGLALAAWARLDPATDIAGVVAEALRALDRHENLSDDVRGVVDDVRVRVVTAAFLPAAQNIVLGEQDRSAYIRLDAYLESRGSTPSGVQSGVRGDALDLIADLPEVAVVGDPGAGKSTLVHELRIRLARAVCAAGRDDVFAVDPPARFPVLVSAGDIAQAQATLLVGEPESGTGHSPARVLGLAAGLAIDDGHLRLGTVHVTVDGFNELADDGRPSVVGWVSALRGSYPRTPVVVCHRSLGFSSDLFGFPVAELQDVTEGKAHEYIIDSLRATFGPAGYEKADRLSRLLRRPQNRQMWELARNPLFLWLLVEYYVSPDAVNGTLPENVGMLFGHFAGRLLTLGDAAGTGADGHPGHFTLQLKEAALEALGEALVERHNVTDMPRDEAQRLLAGVVGASDAPRLLQALLDSDLLCSDGGHVRFRRLLFQEYYAARVLAGRTHDADLLRERTLQFKWREPLRLMLGSSGDQPERTRQVIDLAQNVDAVFAAQLLRACEIPPQDALDRFIATQRALLRSPALGEASWEAAARGLVELDSAVSWDALRAVADDPDVVPAARGIAVAALVRRALRSDATSEKPDEFNRGLSETLVGLLRPDVPRTLRRQAVEAVGEVRLVTPGLTIGDLIDAAYPWDIVDAAYQALRRLGITPGEAREQEYLTASEARLAVVEVMLRETADRTRIGRLDAERLAHLERMFAAGRLDSLLPRRFSFGIAEDIFWSMWLEPSPAWIVPAEMAGAREVLQADLDGPELLRRYTEGDDWTAVAAVHRILERHPDRCAEVLARTSSRSSPSRLLAAAQAAQVEGDEHGLRRLIDDVVDTIDPERVEALTALVGALPARHRVVASAVVVRRLRERGLLALLQGWPWFHLWTGLPFDEELCRDLLLSGAGGDGSGSGDSAGRDDGSGSGDSAAVDGGSGWDDEIAAAVLWLNADIAGGALLDAGEVDAFRLPAAASAALLAHAPAEDAHTALPAFLGACVKAGVGTPELLRSACTTVGREELEWPVQVMSSTAYGTLEQSMLADVLARIGFLGWRAYQSGDRDGAVTAYGLLTGLRTAGAHPSVERGRLAGLAVLGDWPAVLTRLDGDHPVLHEIALNAVRHWSVGPFTPNGYREDADVAHWLAVQLARDDQEPAVRDTLWAIKAVVEQRSSRYVAVGSGPVPSGVPGVAS</sequence>
<accession>A0A927M6L6</accession>
<keyword evidence="4" id="KW-1185">Reference proteome</keyword>